<keyword evidence="2" id="KW-1185">Reference proteome</keyword>
<dbReference type="EMBL" id="JYDP01003551">
    <property type="protein sequence ID" value="KRY95665.1"/>
    <property type="molecule type" value="Genomic_DNA"/>
</dbReference>
<accession>A0A0V1GBL6</accession>
<evidence type="ECO:0000313" key="2">
    <source>
        <dbReference type="Proteomes" id="UP000055024"/>
    </source>
</evidence>
<sequence>MDVMGINRSETICQLPYALTWAMRTSEAIYSTTTALFPVKFSKTQ</sequence>
<proteinExistence type="predicted"/>
<gene>
    <name evidence="1" type="ORF">T11_1990</name>
</gene>
<dbReference type="AlphaFoldDB" id="A0A0V1GBL6"/>
<dbReference type="Proteomes" id="UP000055024">
    <property type="component" value="Unassembled WGS sequence"/>
</dbReference>
<protein>
    <submittedName>
        <fullName evidence="1">Uncharacterized protein</fullName>
    </submittedName>
</protein>
<comment type="caution">
    <text evidence="1">The sequence shown here is derived from an EMBL/GenBank/DDBJ whole genome shotgun (WGS) entry which is preliminary data.</text>
</comment>
<organism evidence="1 2">
    <name type="scientific">Trichinella zimbabwensis</name>
    <dbReference type="NCBI Taxonomy" id="268475"/>
    <lineage>
        <taxon>Eukaryota</taxon>
        <taxon>Metazoa</taxon>
        <taxon>Ecdysozoa</taxon>
        <taxon>Nematoda</taxon>
        <taxon>Enoplea</taxon>
        <taxon>Dorylaimia</taxon>
        <taxon>Trichinellida</taxon>
        <taxon>Trichinellidae</taxon>
        <taxon>Trichinella</taxon>
    </lineage>
</organism>
<reference evidence="1 2" key="1">
    <citation type="submission" date="2015-01" db="EMBL/GenBank/DDBJ databases">
        <title>Evolution of Trichinella species and genotypes.</title>
        <authorList>
            <person name="Korhonen P.K."/>
            <person name="Edoardo P."/>
            <person name="Giuseppe L.R."/>
            <person name="Gasser R.B."/>
        </authorList>
    </citation>
    <scope>NUCLEOTIDE SEQUENCE [LARGE SCALE GENOMIC DNA]</scope>
    <source>
        <strain evidence="1">ISS1029</strain>
    </source>
</reference>
<name>A0A0V1GBL6_9BILA</name>
<evidence type="ECO:0000313" key="1">
    <source>
        <dbReference type="EMBL" id="KRY95665.1"/>
    </source>
</evidence>